<dbReference type="InParanoid" id="A0A165PYK6"/>
<evidence type="ECO:0000313" key="3">
    <source>
        <dbReference type="Proteomes" id="UP000076761"/>
    </source>
</evidence>
<organism evidence="2 3">
    <name type="scientific">Neolentinus lepideus HHB14362 ss-1</name>
    <dbReference type="NCBI Taxonomy" id="1314782"/>
    <lineage>
        <taxon>Eukaryota</taxon>
        <taxon>Fungi</taxon>
        <taxon>Dikarya</taxon>
        <taxon>Basidiomycota</taxon>
        <taxon>Agaricomycotina</taxon>
        <taxon>Agaricomycetes</taxon>
        <taxon>Gloeophyllales</taxon>
        <taxon>Gloeophyllaceae</taxon>
        <taxon>Neolentinus</taxon>
    </lineage>
</organism>
<feature type="compositionally biased region" description="Low complexity" evidence="1">
    <location>
        <begin position="405"/>
        <end position="418"/>
    </location>
</feature>
<dbReference type="PANTHER" id="PTHR37287">
    <property type="entry name" value="INO EIGHTY SUBUNIT 1"/>
    <property type="match status" value="1"/>
</dbReference>
<evidence type="ECO:0008006" key="4">
    <source>
        <dbReference type="Google" id="ProtNLM"/>
    </source>
</evidence>
<protein>
    <recommendedName>
        <fullName evidence="4">Ino eighty subunit 1</fullName>
    </recommendedName>
</protein>
<keyword evidence="3" id="KW-1185">Reference proteome</keyword>
<dbReference type="GO" id="GO:0031011">
    <property type="term" value="C:Ino80 complex"/>
    <property type="evidence" value="ECO:0007669"/>
    <property type="project" value="InterPro"/>
</dbReference>
<dbReference type="OrthoDB" id="5413003at2759"/>
<evidence type="ECO:0000313" key="2">
    <source>
        <dbReference type="EMBL" id="KZT21669.1"/>
    </source>
</evidence>
<feature type="compositionally biased region" description="Basic residues" evidence="1">
    <location>
        <begin position="336"/>
        <end position="347"/>
    </location>
</feature>
<sequence>MSEGSPRPVELDWHQEMPHSSSQASHRNRTLVIKRSDGEPLTRADIQHDLLFHIFHDQSAVFTDPYRTLHGHPPGTKVTFRDLYLNTLLQSPRCSKGLREKILELPQFGSDFAKIALLANVGRINTTMAFFPELRTNLRTYHPIPSLQKTDGNLQDAPRIKNILKSCLLPGELSGQATPLDIVTRARSGQIPPTTVANLVFAMANHALPMGRTHFPRGSSLDFLDLFTNATLTSASRARVFLWLCYYHLEEHTISNPFADEYANENPGKAPILEVLPIDQDSAENIDPQEEIEWGDRMREQRKLFVIKHAIGMDKETRDAAEEQVRRASTNSSGRGKGRRTTKKSIRRSVSPAETDFTTVTSVPEGMEIPASVIVDRDDHRTGPSRTSSSSDTSHRLVPVDWQSAQTHAQAVAPAHQQQTRDRPDDGPSAPSARPAKRRKIPPSVPAIPPMIIYHRTMLEHAWHTVCSTDPALDSDDEAVADEHVRLDCVRRLHVLNRLRGKDPTPEPNDRPSPTIPPAMRSGVTLQP</sequence>
<proteinExistence type="predicted"/>
<reference evidence="2 3" key="1">
    <citation type="journal article" date="2016" name="Mol. Biol. Evol.">
        <title>Comparative Genomics of Early-Diverging Mushroom-Forming Fungi Provides Insights into the Origins of Lignocellulose Decay Capabilities.</title>
        <authorList>
            <person name="Nagy L.G."/>
            <person name="Riley R."/>
            <person name="Tritt A."/>
            <person name="Adam C."/>
            <person name="Daum C."/>
            <person name="Floudas D."/>
            <person name="Sun H."/>
            <person name="Yadav J.S."/>
            <person name="Pangilinan J."/>
            <person name="Larsson K.H."/>
            <person name="Matsuura K."/>
            <person name="Barry K."/>
            <person name="Labutti K."/>
            <person name="Kuo R."/>
            <person name="Ohm R.A."/>
            <person name="Bhattacharya S.S."/>
            <person name="Shirouzu T."/>
            <person name="Yoshinaga Y."/>
            <person name="Martin F.M."/>
            <person name="Grigoriev I.V."/>
            <person name="Hibbett D.S."/>
        </authorList>
    </citation>
    <scope>NUCLEOTIDE SEQUENCE [LARGE SCALE GENOMIC DNA]</scope>
    <source>
        <strain evidence="2 3">HHB14362 ss-1</strain>
    </source>
</reference>
<evidence type="ECO:0000256" key="1">
    <source>
        <dbReference type="SAM" id="MobiDB-lite"/>
    </source>
</evidence>
<dbReference type="STRING" id="1314782.A0A165PYK6"/>
<feature type="region of interest" description="Disordered" evidence="1">
    <location>
        <begin position="1"/>
        <end position="29"/>
    </location>
</feature>
<dbReference type="EMBL" id="KV425604">
    <property type="protein sequence ID" value="KZT21669.1"/>
    <property type="molecule type" value="Genomic_DNA"/>
</dbReference>
<feature type="compositionally biased region" description="Basic and acidic residues" evidence="1">
    <location>
        <begin position="500"/>
        <end position="510"/>
    </location>
</feature>
<gene>
    <name evidence="2" type="ORF">NEOLEDRAFT_1139080</name>
</gene>
<dbReference type="Proteomes" id="UP000076761">
    <property type="component" value="Unassembled WGS sequence"/>
</dbReference>
<feature type="region of interest" description="Disordered" evidence="1">
    <location>
        <begin position="500"/>
        <end position="528"/>
    </location>
</feature>
<feature type="compositionally biased region" description="Basic and acidic residues" evidence="1">
    <location>
        <begin position="316"/>
        <end position="326"/>
    </location>
</feature>
<name>A0A165PYK6_9AGAM</name>
<dbReference type="InterPro" id="IPR038014">
    <property type="entry name" value="Ies1"/>
</dbReference>
<accession>A0A165PYK6</accession>
<dbReference type="AlphaFoldDB" id="A0A165PYK6"/>
<feature type="region of interest" description="Disordered" evidence="1">
    <location>
        <begin position="316"/>
        <end position="447"/>
    </location>
</feature>
<dbReference type="PANTHER" id="PTHR37287:SF1">
    <property type="entry name" value="INO EIGHTY SUBUNIT 1"/>
    <property type="match status" value="1"/>
</dbReference>